<keyword evidence="1" id="KW-1133">Transmembrane helix</keyword>
<protein>
    <recommendedName>
        <fullName evidence="2">DUF2510 domain-containing protein</fullName>
    </recommendedName>
</protein>
<dbReference type="Proteomes" id="UP001501495">
    <property type="component" value="Unassembled WGS sequence"/>
</dbReference>
<comment type="caution">
    <text evidence="3">The sequence shown here is derived from an EMBL/GenBank/DDBJ whole genome shotgun (WGS) entry which is preliminary data.</text>
</comment>
<dbReference type="EMBL" id="BAAAZH010000016">
    <property type="protein sequence ID" value="GAA4120351.1"/>
    <property type="molecule type" value="Genomic_DNA"/>
</dbReference>
<evidence type="ECO:0000256" key="1">
    <source>
        <dbReference type="SAM" id="Phobius"/>
    </source>
</evidence>
<evidence type="ECO:0000313" key="4">
    <source>
        <dbReference type="Proteomes" id="UP001501495"/>
    </source>
</evidence>
<gene>
    <name evidence="3" type="ORF">GCM10022215_23840</name>
</gene>
<keyword evidence="4" id="KW-1185">Reference proteome</keyword>
<sequence length="98" mass="10717">MAELPPAGFYADPHDATFERWWDGEAWSEHRRPVGPPGDAYRADSLHSTATNSALMGARADREQGSPAFAQVCLVLLGVLAFVAVLRYVARLGFGWDV</sequence>
<organism evidence="3 4">
    <name type="scientific">Nocardioides fonticola</name>
    <dbReference type="NCBI Taxonomy" id="450363"/>
    <lineage>
        <taxon>Bacteria</taxon>
        <taxon>Bacillati</taxon>
        <taxon>Actinomycetota</taxon>
        <taxon>Actinomycetes</taxon>
        <taxon>Propionibacteriales</taxon>
        <taxon>Nocardioidaceae</taxon>
        <taxon>Nocardioides</taxon>
    </lineage>
</organism>
<feature type="domain" description="DUF2510" evidence="2">
    <location>
        <begin position="7"/>
        <end position="39"/>
    </location>
</feature>
<accession>A0ABP7XJM3</accession>
<dbReference type="RefSeq" id="WP_344733617.1">
    <property type="nucleotide sequence ID" value="NZ_BAAAZH010000016.1"/>
</dbReference>
<feature type="transmembrane region" description="Helical" evidence="1">
    <location>
        <begin position="68"/>
        <end position="90"/>
    </location>
</feature>
<proteinExistence type="predicted"/>
<evidence type="ECO:0000259" key="2">
    <source>
        <dbReference type="Pfam" id="PF10708"/>
    </source>
</evidence>
<name>A0ABP7XJM3_9ACTN</name>
<evidence type="ECO:0000313" key="3">
    <source>
        <dbReference type="EMBL" id="GAA4120351.1"/>
    </source>
</evidence>
<reference evidence="4" key="1">
    <citation type="journal article" date="2019" name="Int. J. Syst. Evol. Microbiol.">
        <title>The Global Catalogue of Microorganisms (GCM) 10K type strain sequencing project: providing services to taxonomists for standard genome sequencing and annotation.</title>
        <authorList>
            <consortium name="The Broad Institute Genomics Platform"/>
            <consortium name="The Broad Institute Genome Sequencing Center for Infectious Disease"/>
            <person name="Wu L."/>
            <person name="Ma J."/>
        </authorList>
    </citation>
    <scope>NUCLEOTIDE SEQUENCE [LARGE SCALE GENOMIC DNA]</scope>
    <source>
        <strain evidence="4">JCM 16703</strain>
    </source>
</reference>
<keyword evidence="1" id="KW-0472">Membrane</keyword>
<dbReference type="Pfam" id="PF10708">
    <property type="entry name" value="DUF2510"/>
    <property type="match status" value="1"/>
</dbReference>
<keyword evidence="1" id="KW-0812">Transmembrane</keyword>
<dbReference type="InterPro" id="IPR018929">
    <property type="entry name" value="DUF2510"/>
</dbReference>